<protein>
    <submittedName>
        <fullName evidence="1">Glycoside hydrolase family 97 catalytic domain-containing protein</fullName>
    </submittedName>
</protein>
<keyword evidence="1" id="KW-0378">Hydrolase</keyword>
<dbReference type="RefSeq" id="WP_347709945.1">
    <property type="nucleotide sequence ID" value="NZ_JBHUOJ010000032.1"/>
</dbReference>
<organism evidence="1 2">
    <name type="scientific">Christiangramia antarctica</name>
    <dbReference type="NCBI Taxonomy" id="2058158"/>
    <lineage>
        <taxon>Bacteria</taxon>
        <taxon>Pseudomonadati</taxon>
        <taxon>Bacteroidota</taxon>
        <taxon>Flavobacteriia</taxon>
        <taxon>Flavobacteriales</taxon>
        <taxon>Flavobacteriaceae</taxon>
        <taxon>Christiangramia</taxon>
    </lineage>
</organism>
<sequence>MFPNFVSSEAVLASENLVFRQDALNKHALNTTLLPFTRNAVGVMDFAPVFLNKKLSREQNEGTVRSTIDAFRSYW</sequence>
<comment type="caution">
    <text evidence="1">The sequence shown here is derived from an EMBL/GenBank/DDBJ whole genome shotgun (WGS) entry which is preliminary data.</text>
</comment>
<dbReference type="GO" id="GO:0016787">
    <property type="term" value="F:hydrolase activity"/>
    <property type="evidence" value="ECO:0007669"/>
    <property type="project" value="UniProtKB-KW"/>
</dbReference>
<dbReference type="Gene3D" id="3.20.20.70">
    <property type="entry name" value="Aldolase class I"/>
    <property type="match status" value="1"/>
</dbReference>
<name>A0ABW5X708_9FLAO</name>
<dbReference type="InterPro" id="IPR052720">
    <property type="entry name" value="Glycosyl_hydrolase_97"/>
</dbReference>
<gene>
    <name evidence="1" type="ORF">ACFSYS_12950</name>
</gene>
<dbReference type="EMBL" id="JBHUOJ010000032">
    <property type="protein sequence ID" value="MFD2834197.1"/>
    <property type="molecule type" value="Genomic_DNA"/>
</dbReference>
<dbReference type="InterPro" id="IPR013785">
    <property type="entry name" value="Aldolase_TIM"/>
</dbReference>
<dbReference type="PANTHER" id="PTHR35803:SF2">
    <property type="entry name" value="RETAINING ALPHA-GALACTOSIDASE"/>
    <property type="match status" value="1"/>
</dbReference>
<proteinExistence type="predicted"/>
<keyword evidence="2" id="KW-1185">Reference proteome</keyword>
<evidence type="ECO:0000313" key="2">
    <source>
        <dbReference type="Proteomes" id="UP001597438"/>
    </source>
</evidence>
<dbReference type="Proteomes" id="UP001597438">
    <property type="component" value="Unassembled WGS sequence"/>
</dbReference>
<accession>A0ABW5X708</accession>
<reference evidence="2" key="1">
    <citation type="journal article" date="2019" name="Int. J. Syst. Evol. Microbiol.">
        <title>The Global Catalogue of Microorganisms (GCM) 10K type strain sequencing project: providing services to taxonomists for standard genome sequencing and annotation.</title>
        <authorList>
            <consortium name="The Broad Institute Genomics Platform"/>
            <consortium name="The Broad Institute Genome Sequencing Center for Infectious Disease"/>
            <person name="Wu L."/>
            <person name="Ma J."/>
        </authorList>
    </citation>
    <scope>NUCLEOTIDE SEQUENCE [LARGE SCALE GENOMIC DNA]</scope>
    <source>
        <strain evidence="2">KCTC 52925</strain>
    </source>
</reference>
<evidence type="ECO:0000313" key="1">
    <source>
        <dbReference type="EMBL" id="MFD2834197.1"/>
    </source>
</evidence>
<dbReference type="PANTHER" id="PTHR35803">
    <property type="entry name" value="GLUCAN 1,4-ALPHA-GLUCOSIDASE SUSB-RELATED"/>
    <property type="match status" value="1"/>
</dbReference>